<comment type="similarity">
    <text evidence="2 9">Belongs to the ammonia transporter channel (TC 1.A.11.2) family.</text>
</comment>
<feature type="domain" description="Ammonium transporter AmtB-like" evidence="10">
    <location>
        <begin position="22"/>
        <end position="427"/>
    </location>
</feature>
<feature type="transmembrane region" description="Helical" evidence="9">
    <location>
        <begin position="336"/>
        <end position="357"/>
    </location>
</feature>
<dbReference type="OrthoDB" id="6423016at2759"/>
<comment type="subcellular location">
    <subcellularLocation>
        <location evidence="9">Cell membrane</location>
        <topology evidence="9">Multi-pass membrane protein</topology>
    </subcellularLocation>
    <subcellularLocation>
        <location evidence="1">Membrane</location>
        <topology evidence="1">Multi-pass membrane protein</topology>
    </subcellularLocation>
</comment>
<dbReference type="InterPro" id="IPR024041">
    <property type="entry name" value="NH4_transpt_AmtB-like_dom"/>
</dbReference>
<dbReference type="GO" id="GO:0005886">
    <property type="term" value="C:plasma membrane"/>
    <property type="evidence" value="ECO:0007669"/>
    <property type="project" value="UniProtKB-SubCell"/>
</dbReference>
<dbReference type="InterPro" id="IPR029020">
    <property type="entry name" value="Ammonium/urea_transptr"/>
</dbReference>
<name>A0A7M5WWA5_9CNID</name>
<keyword evidence="6 9" id="KW-1133">Transmembrane helix</keyword>
<dbReference type="GeneID" id="136821732"/>
<sequence length="468" mass="50513">MANKTVTSAFGGEPGLEAIDAAFIIICTYIIFTMQSGFGLLESGLIRRKCEANVMVKNMLDIVIGGFGFWCIGNSIAHGEDPSNVARHFTGKGDYFVDADIDETSKLAKYLFHLAFSSTSTTIVSGAVAERIRLNSYMFLSFVQATFTYSFPAHWLWDEEGWLKVRGAYDFAGASAVHITGGAASLIAAAFLGPRQGRFSVHEKEPFAMSNPTNVILGTFFLWFGWLGFNCGSTFAVTGGMWKASMRAGVVTMNGAIGGGIAGILISLCLYRKRRYILDIQQFTTAILGGLVAITGGAAVLKTWHGIVVGFIGGLLSNAGVVLIEKLHIDDPVGCFPVHWICGIWSMIATGLFAQNYKGLELVSEPGLFYGGSGNLLLYNIAAGFATTGWAVMVTVALFLAMKFTIGIRVSTDQEERGSDQVEHNIIEYAKENKMTNVLKTTVTKLKAATTPRVGQNLKSKENAIDLD</sequence>
<keyword evidence="5 9" id="KW-0812">Transmembrane</keyword>
<dbReference type="GO" id="GO:0097272">
    <property type="term" value="P:ammonium homeostasis"/>
    <property type="evidence" value="ECO:0007669"/>
    <property type="project" value="TreeGrafter"/>
</dbReference>
<feature type="transmembrane region" description="Helical" evidence="9">
    <location>
        <begin position="21"/>
        <end position="46"/>
    </location>
</feature>
<evidence type="ECO:0000313" key="11">
    <source>
        <dbReference type="EnsemblMetazoa" id="CLYHEMP013823.1"/>
    </source>
</evidence>
<dbReference type="PANTHER" id="PTHR11730">
    <property type="entry name" value="AMMONIUM TRANSPORTER"/>
    <property type="match status" value="1"/>
</dbReference>
<evidence type="ECO:0000256" key="7">
    <source>
        <dbReference type="ARBA" id="ARBA00023136"/>
    </source>
</evidence>
<dbReference type="Gene3D" id="1.10.3430.10">
    <property type="entry name" value="Ammonium transporter AmtB like domains"/>
    <property type="match status" value="1"/>
</dbReference>
<dbReference type="GO" id="GO:0008519">
    <property type="term" value="F:ammonium channel activity"/>
    <property type="evidence" value="ECO:0007669"/>
    <property type="project" value="InterPro"/>
</dbReference>
<proteinExistence type="inferred from homology"/>
<reference evidence="11" key="1">
    <citation type="submission" date="2021-01" db="UniProtKB">
        <authorList>
            <consortium name="EnsemblMetazoa"/>
        </authorList>
    </citation>
    <scope>IDENTIFICATION</scope>
</reference>
<feature type="transmembrane region" description="Helical" evidence="9">
    <location>
        <begin position="283"/>
        <end position="301"/>
    </location>
</feature>
<dbReference type="SUPFAM" id="SSF111352">
    <property type="entry name" value="Ammonium transporter"/>
    <property type="match status" value="1"/>
</dbReference>
<evidence type="ECO:0000256" key="4">
    <source>
        <dbReference type="ARBA" id="ARBA00022448"/>
    </source>
</evidence>
<organism evidence="11 12">
    <name type="scientific">Clytia hemisphaerica</name>
    <dbReference type="NCBI Taxonomy" id="252671"/>
    <lineage>
        <taxon>Eukaryota</taxon>
        <taxon>Metazoa</taxon>
        <taxon>Cnidaria</taxon>
        <taxon>Hydrozoa</taxon>
        <taxon>Hydroidolina</taxon>
        <taxon>Leptothecata</taxon>
        <taxon>Obeliida</taxon>
        <taxon>Clytiidae</taxon>
        <taxon>Clytia</taxon>
    </lineage>
</organism>
<comment type="similarity">
    <text evidence="3">Belongs to the ammonium transporter (TC 2.A.49) family. Rh subfamily.</text>
</comment>
<dbReference type="InterPro" id="IPR002229">
    <property type="entry name" value="RhesusRHD"/>
</dbReference>
<evidence type="ECO:0000256" key="8">
    <source>
        <dbReference type="ARBA" id="ARBA00023177"/>
    </source>
</evidence>
<dbReference type="Pfam" id="PF00909">
    <property type="entry name" value="Ammonium_transp"/>
    <property type="match status" value="1"/>
</dbReference>
<dbReference type="PANTHER" id="PTHR11730:SF58">
    <property type="entry name" value="AMMONIUM TRANSPORTER"/>
    <property type="match status" value="1"/>
</dbReference>
<evidence type="ECO:0000256" key="2">
    <source>
        <dbReference type="ARBA" id="ARBA00005887"/>
    </source>
</evidence>
<feature type="transmembrane region" description="Helical" evidence="9">
    <location>
        <begin position="214"/>
        <end position="236"/>
    </location>
</feature>
<evidence type="ECO:0000256" key="3">
    <source>
        <dbReference type="ARBA" id="ARBA00011036"/>
    </source>
</evidence>
<evidence type="ECO:0000256" key="5">
    <source>
        <dbReference type="ARBA" id="ARBA00022692"/>
    </source>
</evidence>
<dbReference type="NCBIfam" id="TIGR00836">
    <property type="entry name" value="amt"/>
    <property type="match status" value="1"/>
</dbReference>
<dbReference type="FunFam" id="1.10.3430.10:FF:000008">
    <property type="entry name" value="Ammonium transporter"/>
    <property type="match status" value="1"/>
</dbReference>
<keyword evidence="12" id="KW-1185">Reference proteome</keyword>
<evidence type="ECO:0000313" key="12">
    <source>
        <dbReference type="Proteomes" id="UP000594262"/>
    </source>
</evidence>
<dbReference type="RefSeq" id="XP_066934044.1">
    <property type="nucleotide sequence ID" value="XM_067077943.1"/>
</dbReference>
<feature type="transmembrane region" description="Helical" evidence="9">
    <location>
        <begin position="136"/>
        <end position="157"/>
    </location>
</feature>
<dbReference type="AlphaFoldDB" id="A0A7M5WWA5"/>
<evidence type="ECO:0000256" key="6">
    <source>
        <dbReference type="ARBA" id="ARBA00022989"/>
    </source>
</evidence>
<keyword evidence="7 9" id="KW-0472">Membrane</keyword>
<dbReference type="PRINTS" id="PR00342">
    <property type="entry name" value="RHESUSRHD"/>
</dbReference>
<feature type="transmembrane region" description="Helical" evidence="9">
    <location>
        <begin position="248"/>
        <end position="271"/>
    </location>
</feature>
<feature type="transmembrane region" description="Helical" evidence="9">
    <location>
        <begin position="169"/>
        <end position="193"/>
    </location>
</feature>
<evidence type="ECO:0000259" key="10">
    <source>
        <dbReference type="Pfam" id="PF00909"/>
    </source>
</evidence>
<keyword evidence="8 9" id="KW-0924">Ammonia transport</keyword>
<feature type="transmembrane region" description="Helical" evidence="9">
    <location>
        <begin position="377"/>
        <end position="401"/>
    </location>
</feature>
<dbReference type="Proteomes" id="UP000594262">
    <property type="component" value="Unplaced"/>
</dbReference>
<feature type="transmembrane region" description="Helical" evidence="9">
    <location>
        <begin position="110"/>
        <end position="129"/>
    </location>
</feature>
<dbReference type="EnsemblMetazoa" id="CLYHEMT013823.1">
    <property type="protein sequence ID" value="CLYHEMP013823.1"/>
    <property type="gene ID" value="CLYHEMG013823"/>
</dbReference>
<feature type="transmembrane region" description="Helical" evidence="9">
    <location>
        <begin position="307"/>
        <end position="324"/>
    </location>
</feature>
<feature type="transmembrane region" description="Helical" evidence="9">
    <location>
        <begin position="58"/>
        <end position="77"/>
    </location>
</feature>
<protein>
    <recommendedName>
        <fullName evidence="9">Ammonium transporter</fullName>
    </recommendedName>
</protein>
<dbReference type="InterPro" id="IPR001905">
    <property type="entry name" value="Ammonium_transpt"/>
</dbReference>
<accession>A0A7M5WWA5</accession>
<keyword evidence="4 9" id="KW-0813">Transport</keyword>
<evidence type="ECO:0000256" key="1">
    <source>
        <dbReference type="ARBA" id="ARBA00004141"/>
    </source>
</evidence>
<evidence type="ECO:0000256" key="9">
    <source>
        <dbReference type="RuleBase" id="RU362002"/>
    </source>
</evidence>